<feature type="chain" id="PRO_5029459310" description="EGF-like domain-containing protein" evidence="2">
    <location>
        <begin position="20"/>
        <end position="369"/>
    </location>
</feature>
<dbReference type="EnsemblMetazoa" id="XM_022809691">
    <property type="protein sequence ID" value="XP_022665426"/>
    <property type="gene ID" value="LOC111252215"/>
</dbReference>
<feature type="domain" description="EGF-like" evidence="3">
    <location>
        <begin position="299"/>
        <end position="310"/>
    </location>
</feature>
<feature type="signal peptide" evidence="2">
    <location>
        <begin position="1"/>
        <end position="19"/>
    </location>
</feature>
<dbReference type="InterPro" id="IPR000742">
    <property type="entry name" value="EGF"/>
</dbReference>
<evidence type="ECO:0000256" key="1">
    <source>
        <dbReference type="SAM" id="Phobius"/>
    </source>
</evidence>
<evidence type="ECO:0000259" key="3">
    <source>
        <dbReference type="PROSITE" id="PS00022"/>
    </source>
</evidence>
<dbReference type="InParanoid" id="A0A7M7KE42"/>
<evidence type="ECO:0000313" key="4">
    <source>
        <dbReference type="EnsemblMetazoa" id="XP_022665426"/>
    </source>
</evidence>
<dbReference type="KEGG" id="vde:111252215"/>
<keyword evidence="1" id="KW-1133">Transmembrane helix</keyword>
<proteinExistence type="predicted"/>
<protein>
    <recommendedName>
        <fullName evidence="3">EGF-like domain-containing protein</fullName>
    </recommendedName>
</protein>
<keyword evidence="1" id="KW-0472">Membrane</keyword>
<reference evidence="4" key="1">
    <citation type="submission" date="2021-01" db="UniProtKB">
        <authorList>
            <consortium name="EnsemblMetazoa"/>
        </authorList>
    </citation>
    <scope>IDENTIFICATION</scope>
</reference>
<keyword evidence="1" id="KW-0812">Transmembrane</keyword>
<evidence type="ECO:0000256" key="2">
    <source>
        <dbReference type="SAM" id="SignalP"/>
    </source>
</evidence>
<sequence>MKWLRVTVVLLMLLASVVPVRNAHQERKHVWHWIEADLSTKTKTSRAIESLGGPTTETSQSFTTTPIPTEERGVTRHHWGQPCTTACNLTLGEICDQSLRICACPTYTFRSRKTGHCKAQIAVYIQLNSADFVAPFNDILERSENIVEVSPHVLFENQNGKASTTIFVDAAEFSNSWADDERNLQSLLDSSEYKNILNLTVARNPCDSPKTRPCSSNALCITNRYRYQVECLCRFGYEDLSTGSGRICALSHALKSKPVLLFSSTLIISGARYTGKRRCLNGGLPYLLQDNFGIEQLHCRCMLWFAGENCELDLVKVGLTGLTIIWFVVLAVWSHLLRFRTLFHGSLHSSSSEVSISIISEISGSPQAS</sequence>
<keyword evidence="2" id="KW-0732">Signal</keyword>
<organism evidence="4 5">
    <name type="scientific">Varroa destructor</name>
    <name type="common">Honeybee mite</name>
    <dbReference type="NCBI Taxonomy" id="109461"/>
    <lineage>
        <taxon>Eukaryota</taxon>
        <taxon>Metazoa</taxon>
        <taxon>Ecdysozoa</taxon>
        <taxon>Arthropoda</taxon>
        <taxon>Chelicerata</taxon>
        <taxon>Arachnida</taxon>
        <taxon>Acari</taxon>
        <taxon>Parasitiformes</taxon>
        <taxon>Mesostigmata</taxon>
        <taxon>Gamasina</taxon>
        <taxon>Dermanyssoidea</taxon>
        <taxon>Varroidae</taxon>
        <taxon>Varroa</taxon>
    </lineage>
</organism>
<name>A0A7M7KE42_VARDE</name>
<dbReference type="PROSITE" id="PS00022">
    <property type="entry name" value="EGF_1"/>
    <property type="match status" value="1"/>
</dbReference>
<dbReference type="Proteomes" id="UP000594260">
    <property type="component" value="Unplaced"/>
</dbReference>
<dbReference type="RefSeq" id="XP_022665426.1">
    <property type="nucleotide sequence ID" value="XM_022809691.1"/>
</dbReference>
<dbReference type="AlphaFoldDB" id="A0A7M7KE42"/>
<feature type="transmembrane region" description="Helical" evidence="1">
    <location>
        <begin position="317"/>
        <end position="337"/>
    </location>
</feature>
<dbReference type="GeneID" id="111252215"/>
<dbReference type="SUPFAM" id="SSF57196">
    <property type="entry name" value="EGF/Laminin"/>
    <property type="match status" value="1"/>
</dbReference>
<keyword evidence="5" id="KW-1185">Reference proteome</keyword>
<accession>A0A7M7KE42</accession>
<evidence type="ECO:0000313" key="5">
    <source>
        <dbReference type="Proteomes" id="UP000594260"/>
    </source>
</evidence>
<dbReference type="Gene3D" id="2.10.25.10">
    <property type="entry name" value="Laminin"/>
    <property type="match status" value="1"/>
</dbReference>
<dbReference type="OrthoDB" id="10510504at2759"/>